<dbReference type="RefSeq" id="WP_168037846.1">
    <property type="nucleotide sequence ID" value="NZ_JAAEDK010000036.1"/>
</dbReference>
<dbReference type="EMBL" id="JAAEDK010000036">
    <property type="protein sequence ID" value="MBR0660723.1"/>
    <property type="molecule type" value="Genomic_DNA"/>
</dbReference>
<keyword evidence="5" id="KW-1185">Reference proteome</keyword>
<proteinExistence type="inferred from homology"/>
<dbReference type="AlphaFoldDB" id="A0A9X9WK63"/>
<name>A0A9X9WK63_9PROT</name>
<reference evidence="4 5" key="2">
    <citation type="submission" date="2020-02" db="EMBL/GenBank/DDBJ databases">
        <authorList>
            <person name="Sun Q."/>
            <person name="Inoue M."/>
        </authorList>
    </citation>
    <scope>NUCLEOTIDE SEQUENCE [LARGE SCALE GENOMIC DNA]</scope>
    <source>
        <strain evidence="4 5">KCTC 22478</strain>
    </source>
</reference>
<dbReference type="InterPro" id="IPR005064">
    <property type="entry name" value="BUG"/>
</dbReference>
<evidence type="ECO:0000313" key="6">
    <source>
        <dbReference type="Proteomes" id="UP001138708"/>
    </source>
</evidence>
<evidence type="ECO:0000313" key="3">
    <source>
        <dbReference type="EMBL" id="MBR0660723.1"/>
    </source>
</evidence>
<dbReference type="Proteomes" id="UP000746741">
    <property type="component" value="Unassembled WGS sequence"/>
</dbReference>
<keyword evidence="2" id="KW-0732">Signal</keyword>
<evidence type="ECO:0000313" key="4">
    <source>
        <dbReference type="EMBL" id="NKE15325.1"/>
    </source>
</evidence>
<dbReference type="PANTHER" id="PTHR42928:SF5">
    <property type="entry name" value="BLR1237 PROTEIN"/>
    <property type="match status" value="1"/>
</dbReference>
<dbReference type="Gene3D" id="3.40.190.10">
    <property type="entry name" value="Periplasmic binding protein-like II"/>
    <property type="match status" value="1"/>
</dbReference>
<reference evidence="3" key="3">
    <citation type="journal article" date="2021" name="Syst. Appl. Microbiol.">
        <title>Roseomonas hellenica sp. nov., isolated from roots of wild-growing Alkanna tinctoria.</title>
        <authorList>
            <person name="Rat A."/>
            <person name="Naranjo H.D."/>
            <person name="Lebbe L."/>
            <person name="Cnockaert M."/>
            <person name="Krigas N."/>
            <person name="Grigoriadou K."/>
            <person name="Maloupa E."/>
            <person name="Willems A."/>
        </authorList>
    </citation>
    <scope>NUCLEOTIDE SEQUENCE</scope>
    <source>
        <strain evidence="3">LMG 31161</strain>
    </source>
</reference>
<sequence length="322" mass="33311">MTRPVARRRSLLFAPAAILAAPRLAHAAWPERPVRIVVAFPPGSSTDVVARALAQKLGEQTGQAFVVENRGGAGGNIGAQAVRGSADGQTLLMHSTAIAVNPTLYRNAVYALDDFATVAVVATAPNAFFVHPSVPARTLPELIAHIRAHPGIAYAHSGTGTTPHLGAELLFNTLAGVRATPVAFGPAQAATAVVANQAPIGSTSLPPALPLIREGRVRGIAVAGAQRDPTLPDLPTVAEQGFPGFEASTWFGLFAPARMPAEALDRLLAEVPRAMAAPDLVARLAAQSLTDPGLTGEPAATFVRREAARWAEVVRSSGATAE</sequence>
<dbReference type="CDD" id="cd07012">
    <property type="entry name" value="PBP2_Bug_TTT"/>
    <property type="match status" value="1"/>
</dbReference>
<gene>
    <name evidence="4" type="ORF">GWK15_00070</name>
    <name evidence="3" type="ORF">GXW75_15810</name>
</gene>
<dbReference type="Proteomes" id="UP001138708">
    <property type="component" value="Unassembled WGS sequence"/>
</dbReference>
<evidence type="ECO:0000256" key="2">
    <source>
        <dbReference type="SAM" id="SignalP"/>
    </source>
</evidence>
<reference evidence="3" key="1">
    <citation type="submission" date="2020-01" db="EMBL/GenBank/DDBJ databases">
        <authorList>
            <person name="Rat A."/>
        </authorList>
    </citation>
    <scope>NUCLEOTIDE SEQUENCE</scope>
    <source>
        <strain evidence="3">LMG 31161</strain>
    </source>
</reference>
<dbReference type="Gene3D" id="3.40.190.150">
    <property type="entry name" value="Bordetella uptake gene, domain 1"/>
    <property type="match status" value="1"/>
</dbReference>
<dbReference type="PIRSF" id="PIRSF017082">
    <property type="entry name" value="YflP"/>
    <property type="match status" value="1"/>
</dbReference>
<comment type="similarity">
    <text evidence="1">Belongs to the UPF0065 (bug) family.</text>
</comment>
<comment type="caution">
    <text evidence="3">The sequence shown here is derived from an EMBL/GenBank/DDBJ whole genome shotgun (WGS) entry which is preliminary data.</text>
</comment>
<accession>A0A9X9WK63</accession>
<evidence type="ECO:0000313" key="5">
    <source>
        <dbReference type="Proteomes" id="UP000746741"/>
    </source>
</evidence>
<feature type="signal peptide" evidence="2">
    <location>
        <begin position="1"/>
        <end position="27"/>
    </location>
</feature>
<organism evidence="3 6">
    <name type="scientific">Neoroseomonas oryzicola</name>
    <dbReference type="NCBI Taxonomy" id="535904"/>
    <lineage>
        <taxon>Bacteria</taxon>
        <taxon>Pseudomonadati</taxon>
        <taxon>Pseudomonadota</taxon>
        <taxon>Alphaproteobacteria</taxon>
        <taxon>Acetobacterales</taxon>
        <taxon>Acetobacteraceae</taxon>
        <taxon>Neoroseomonas</taxon>
    </lineage>
</organism>
<protein>
    <submittedName>
        <fullName evidence="3">Tripartite tricarboxylate transporter substrate binding protein</fullName>
    </submittedName>
</protein>
<evidence type="ECO:0000256" key="1">
    <source>
        <dbReference type="ARBA" id="ARBA00006987"/>
    </source>
</evidence>
<feature type="chain" id="PRO_5040986781" evidence="2">
    <location>
        <begin position="28"/>
        <end position="322"/>
    </location>
</feature>
<dbReference type="EMBL" id="JAAVUP010000001">
    <property type="protein sequence ID" value="NKE15325.1"/>
    <property type="molecule type" value="Genomic_DNA"/>
</dbReference>
<dbReference type="SUPFAM" id="SSF53850">
    <property type="entry name" value="Periplasmic binding protein-like II"/>
    <property type="match status" value="1"/>
</dbReference>
<dbReference type="PANTHER" id="PTHR42928">
    <property type="entry name" value="TRICARBOXYLATE-BINDING PROTEIN"/>
    <property type="match status" value="1"/>
</dbReference>
<dbReference type="InterPro" id="IPR042100">
    <property type="entry name" value="Bug_dom1"/>
</dbReference>
<dbReference type="Pfam" id="PF03401">
    <property type="entry name" value="TctC"/>
    <property type="match status" value="1"/>
</dbReference>